<dbReference type="Proteomes" id="UP000309885">
    <property type="component" value="Unassembled WGS sequence"/>
</dbReference>
<accession>A0A5R8LWW2</accession>
<evidence type="ECO:0000313" key="2">
    <source>
        <dbReference type="Proteomes" id="UP000309885"/>
    </source>
</evidence>
<dbReference type="Pfam" id="PF13707">
    <property type="entry name" value="RloB"/>
    <property type="match status" value="1"/>
</dbReference>
<protein>
    <submittedName>
        <fullName evidence="1">RloB domain-containing protein</fullName>
    </submittedName>
</protein>
<sequence>MMPRKSRKIPYKKIIAIYCEGESEKAYFKMLKRKYHAANVHVHSPKLVITSVGLSGMSLLKKAFQKVQRLKSNEQAERIYVVFDRDSLGPSEIAECRRFAKQHNMSIIFSNVNLEIWILMHFQSVRRPYTPTELNSILSGPAFFNTNYERFKGKPYDDLLYDKVKTAKMNADALENGYSEPLFLNDPFTNMNHAIQEIFDVAEF</sequence>
<organism evidence="1 2">
    <name type="scientific">Lacticaseibacillus zeae</name>
    <name type="common">Lactobacillus zeae</name>
    <dbReference type="NCBI Taxonomy" id="57037"/>
    <lineage>
        <taxon>Bacteria</taxon>
        <taxon>Bacillati</taxon>
        <taxon>Bacillota</taxon>
        <taxon>Bacilli</taxon>
        <taxon>Lactobacillales</taxon>
        <taxon>Lactobacillaceae</taxon>
        <taxon>Lacticaseibacillus</taxon>
    </lineage>
</organism>
<evidence type="ECO:0000313" key="1">
    <source>
        <dbReference type="EMBL" id="TLF41703.1"/>
    </source>
</evidence>
<dbReference type="AlphaFoldDB" id="A0A5R8LWW2"/>
<name>A0A5R8LWW2_LACZE</name>
<dbReference type="InterPro" id="IPR025591">
    <property type="entry name" value="RloB"/>
</dbReference>
<gene>
    <name evidence="1" type="ORF">FEI15_00370</name>
</gene>
<dbReference type="EMBL" id="VBWO01000001">
    <property type="protein sequence ID" value="TLF41703.1"/>
    <property type="molecule type" value="Genomic_DNA"/>
</dbReference>
<proteinExistence type="predicted"/>
<reference evidence="1 2" key="1">
    <citation type="submission" date="2019-05" db="EMBL/GenBank/DDBJ databases">
        <title>Genome-based reclassification of Lactobacillus casei as Lactobacillus casei subsp. casei. subsp.nov., description of Lactobacillus casei subsp. zeae subsp. nov., and emended description of Lactobacillus casei.</title>
        <authorList>
            <person name="Huang C.-H."/>
        </authorList>
    </citation>
    <scope>NUCLEOTIDE SEQUENCE [LARGE SCALE GENOMIC DNA]</scope>
    <source>
        <strain evidence="1 2">CRBIP24.44</strain>
    </source>
</reference>
<comment type="caution">
    <text evidence="1">The sequence shown here is derived from an EMBL/GenBank/DDBJ whole genome shotgun (WGS) entry which is preliminary data.</text>
</comment>